<feature type="transmembrane region" description="Helical" evidence="1">
    <location>
        <begin position="199"/>
        <end position="221"/>
    </location>
</feature>
<comment type="caution">
    <text evidence="2">The sequence shown here is derived from an EMBL/GenBank/DDBJ whole genome shotgun (WGS) entry which is preliminary data.</text>
</comment>
<dbReference type="EMBL" id="JAENHP010000009">
    <property type="protein sequence ID" value="MBM2619145.1"/>
    <property type="molecule type" value="Genomic_DNA"/>
</dbReference>
<dbReference type="RefSeq" id="WP_203379148.1">
    <property type="nucleotide sequence ID" value="NZ_JAENHP010000009.1"/>
</dbReference>
<feature type="transmembrane region" description="Helical" evidence="1">
    <location>
        <begin position="41"/>
        <end position="63"/>
    </location>
</feature>
<accession>A0ABS2AH79</accession>
<keyword evidence="1" id="KW-1133">Transmembrane helix</keyword>
<proteinExistence type="predicted"/>
<dbReference type="Proteomes" id="UP000632138">
    <property type="component" value="Unassembled WGS sequence"/>
</dbReference>
<reference evidence="2 3" key="1">
    <citation type="submission" date="2021-01" db="EMBL/GenBank/DDBJ databases">
        <title>Actinoplanes sp. nov. LDG1-06 isolated from lichen.</title>
        <authorList>
            <person name="Saeng-In P."/>
            <person name="Phongsopitanun W."/>
            <person name="Kanchanasin P."/>
            <person name="Yuki M."/>
            <person name="Kudo T."/>
            <person name="Ohkuma M."/>
            <person name="Tanasupawat S."/>
        </authorList>
    </citation>
    <scope>NUCLEOTIDE SEQUENCE [LARGE SCALE GENOMIC DNA]</scope>
    <source>
        <strain evidence="2 3">LDG1-06</strain>
    </source>
</reference>
<keyword evidence="1" id="KW-0812">Transmembrane</keyword>
<keyword evidence="1" id="KW-0472">Membrane</keyword>
<feature type="transmembrane region" description="Helical" evidence="1">
    <location>
        <begin position="155"/>
        <end position="179"/>
    </location>
</feature>
<sequence>MSALIRMRLAGFLRGGRILPPAIAVLVVLGVIYGGGASPAAVAYGYSAAALFPVLAWQTKLLLDTEPDVQRRLARVAVGPRSEAAAGLLAAALLALVVCTLAMVTPWLFHGIDTTKAVGSGTALGVLAHLLAVPPAVAVGALASRAVTRGVRNGVAVLVTAAVLVVVLGLQGSITPWLVPPVMATARALNDVKAPPAATLVLLVTWATLWSAVSFTLYAHFRRTRS</sequence>
<evidence type="ECO:0000256" key="1">
    <source>
        <dbReference type="SAM" id="Phobius"/>
    </source>
</evidence>
<feature type="transmembrane region" description="Helical" evidence="1">
    <location>
        <begin position="121"/>
        <end position="143"/>
    </location>
</feature>
<organism evidence="2 3">
    <name type="scientific">Paractinoplanes ovalisporus</name>
    <dbReference type="NCBI Taxonomy" id="2810368"/>
    <lineage>
        <taxon>Bacteria</taxon>
        <taxon>Bacillati</taxon>
        <taxon>Actinomycetota</taxon>
        <taxon>Actinomycetes</taxon>
        <taxon>Micromonosporales</taxon>
        <taxon>Micromonosporaceae</taxon>
        <taxon>Paractinoplanes</taxon>
    </lineage>
</organism>
<feature type="transmembrane region" description="Helical" evidence="1">
    <location>
        <begin position="12"/>
        <end position="35"/>
    </location>
</feature>
<feature type="transmembrane region" description="Helical" evidence="1">
    <location>
        <begin position="84"/>
        <end position="109"/>
    </location>
</feature>
<name>A0ABS2AH79_9ACTN</name>
<gene>
    <name evidence="2" type="ORF">JIG36_26695</name>
</gene>
<evidence type="ECO:0000313" key="2">
    <source>
        <dbReference type="EMBL" id="MBM2619145.1"/>
    </source>
</evidence>
<evidence type="ECO:0000313" key="3">
    <source>
        <dbReference type="Proteomes" id="UP000632138"/>
    </source>
</evidence>
<evidence type="ECO:0008006" key="4">
    <source>
        <dbReference type="Google" id="ProtNLM"/>
    </source>
</evidence>
<keyword evidence="3" id="KW-1185">Reference proteome</keyword>
<protein>
    <recommendedName>
        <fullName evidence="4">Integral membrane protein</fullName>
    </recommendedName>
</protein>